<dbReference type="Proteomes" id="UP000752696">
    <property type="component" value="Unassembled WGS sequence"/>
</dbReference>
<proteinExistence type="predicted"/>
<feature type="non-terminal residue" evidence="1">
    <location>
        <position position="84"/>
    </location>
</feature>
<evidence type="ECO:0000313" key="2">
    <source>
        <dbReference type="Proteomes" id="UP000752696"/>
    </source>
</evidence>
<sequence>PYVSCVDRIPWRDAHLSAGNLPLSRFEAGSQNIRAIVTLIVRAPLPLHKQRQQLPIYDVFKRQDKVNGARDVFLGKISARWSEC</sequence>
<comment type="caution">
    <text evidence="1">The sequence shown here is derived from an EMBL/GenBank/DDBJ whole genome shotgun (WGS) entry which is preliminary data.</text>
</comment>
<organism evidence="1 2">
    <name type="scientific">Heterotrigona itama</name>
    <dbReference type="NCBI Taxonomy" id="395501"/>
    <lineage>
        <taxon>Eukaryota</taxon>
        <taxon>Metazoa</taxon>
        <taxon>Ecdysozoa</taxon>
        <taxon>Arthropoda</taxon>
        <taxon>Hexapoda</taxon>
        <taxon>Insecta</taxon>
        <taxon>Pterygota</taxon>
        <taxon>Neoptera</taxon>
        <taxon>Endopterygota</taxon>
        <taxon>Hymenoptera</taxon>
        <taxon>Apocrita</taxon>
        <taxon>Aculeata</taxon>
        <taxon>Apoidea</taxon>
        <taxon>Anthophila</taxon>
        <taxon>Apidae</taxon>
        <taxon>Heterotrigona</taxon>
    </lineage>
</organism>
<evidence type="ECO:0000313" key="1">
    <source>
        <dbReference type="EMBL" id="CAD1477847.1"/>
    </source>
</evidence>
<dbReference type="AlphaFoldDB" id="A0A6V7HBT5"/>
<keyword evidence="2" id="KW-1185">Reference proteome</keyword>
<gene>
    <name evidence="1" type="ORF">MHI_LOCUS759483</name>
</gene>
<accession>A0A6V7HBT5</accession>
<dbReference type="EMBL" id="CAJDYZ010010326">
    <property type="protein sequence ID" value="CAD1477847.1"/>
    <property type="molecule type" value="Genomic_DNA"/>
</dbReference>
<feature type="non-terminal residue" evidence="1">
    <location>
        <position position="1"/>
    </location>
</feature>
<protein>
    <submittedName>
        <fullName evidence="1">Uncharacterized protein</fullName>
    </submittedName>
</protein>
<name>A0A6V7HBT5_9HYME</name>
<reference evidence="1" key="1">
    <citation type="submission" date="2020-07" db="EMBL/GenBank/DDBJ databases">
        <authorList>
            <person name="Nazaruddin N."/>
        </authorList>
    </citation>
    <scope>NUCLEOTIDE SEQUENCE</scope>
</reference>